<dbReference type="RefSeq" id="WP_012121843.1">
    <property type="nucleotide sequence ID" value="NC_009767.1"/>
</dbReference>
<accession>A7NPC3</accession>
<dbReference type="KEGG" id="rca:Rcas_3369"/>
<sequence length="187" mass="20305">MALAGCGQPLQLDAVQRTRTPLVAQSAVSTGMPDRTASTSAPTRVTQTAAQERSPTAAPATRTPTVQIIPSTPMPQTSDARWRAQQIDREVLDPPQVYRVVRRTPLFWFDPMTGQTLEIGTVLGNIPVQARFRLRATGEVALEVPYRINNDFGLTAISEAVRSRMEAAGYTVSVEAFVLESDAIQAP</sequence>
<dbReference type="AlphaFoldDB" id="A7NPC3"/>
<dbReference type="EMBL" id="CP000804">
    <property type="protein sequence ID" value="ABU59419.1"/>
    <property type="molecule type" value="Genomic_DNA"/>
</dbReference>
<keyword evidence="3" id="KW-1185">Reference proteome</keyword>
<proteinExistence type="predicted"/>
<reference evidence="2 3" key="1">
    <citation type="submission" date="2007-08" db="EMBL/GenBank/DDBJ databases">
        <title>Complete sequence of Roseiflexus castenholzii DSM 13941.</title>
        <authorList>
            <consortium name="US DOE Joint Genome Institute"/>
            <person name="Copeland A."/>
            <person name="Lucas S."/>
            <person name="Lapidus A."/>
            <person name="Barry K."/>
            <person name="Glavina del Rio T."/>
            <person name="Dalin E."/>
            <person name="Tice H."/>
            <person name="Pitluck S."/>
            <person name="Thompson L.S."/>
            <person name="Brettin T."/>
            <person name="Bruce D."/>
            <person name="Detter J.C."/>
            <person name="Han C."/>
            <person name="Tapia R."/>
            <person name="Schmutz J."/>
            <person name="Larimer F."/>
            <person name="Land M."/>
            <person name="Hauser L."/>
            <person name="Kyrpides N."/>
            <person name="Mikhailova N."/>
            <person name="Bryant D.A."/>
            <person name="Hanada S."/>
            <person name="Tsukatani Y."/>
            <person name="Richardson P."/>
        </authorList>
    </citation>
    <scope>NUCLEOTIDE SEQUENCE [LARGE SCALE GENOMIC DNA]</scope>
    <source>
        <strain evidence="3">DSM 13941 / HLO8</strain>
    </source>
</reference>
<dbReference type="eggNOG" id="ENOG502ZUZ6">
    <property type="taxonomic scope" value="Bacteria"/>
</dbReference>
<evidence type="ECO:0000256" key="1">
    <source>
        <dbReference type="SAM" id="MobiDB-lite"/>
    </source>
</evidence>
<dbReference type="STRING" id="383372.Rcas_3369"/>
<feature type="compositionally biased region" description="Polar residues" evidence="1">
    <location>
        <begin position="36"/>
        <end position="54"/>
    </location>
</feature>
<dbReference type="OrthoDB" id="163540at2"/>
<organism evidence="2 3">
    <name type="scientific">Roseiflexus castenholzii (strain DSM 13941 / HLO8)</name>
    <dbReference type="NCBI Taxonomy" id="383372"/>
    <lineage>
        <taxon>Bacteria</taxon>
        <taxon>Bacillati</taxon>
        <taxon>Chloroflexota</taxon>
        <taxon>Chloroflexia</taxon>
        <taxon>Chloroflexales</taxon>
        <taxon>Roseiflexineae</taxon>
        <taxon>Roseiflexaceae</taxon>
        <taxon>Roseiflexus</taxon>
    </lineage>
</organism>
<protein>
    <submittedName>
        <fullName evidence="2">Uncharacterized protein</fullName>
    </submittedName>
</protein>
<gene>
    <name evidence="2" type="ordered locus">Rcas_3369</name>
</gene>
<dbReference type="Proteomes" id="UP000000263">
    <property type="component" value="Chromosome"/>
</dbReference>
<evidence type="ECO:0000313" key="2">
    <source>
        <dbReference type="EMBL" id="ABU59419.1"/>
    </source>
</evidence>
<name>A7NPC3_ROSCS</name>
<evidence type="ECO:0000313" key="3">
    <source>
        <dbReference type="Proteomes" id="UP000000263"/>
    </source>
</evidence>
<feature type="region of interest" description="Disordered" evidence="1">
    <location>
        <begin position="24"/>
        <end position="62"/>
    </location>
</feature>
<dbReference type="HOGENOM" id="CLU_1244301_0_0_0"/>